<dbReference type="InterPro" id="IPR050763">
    <property type="entry name" value="ABC_transporter_ATP-binding"/>
</dbReference>
<evidence type="ECO:0000256" key="4">
    <source>
        <dbReference type="ARBA" id="ARBA00022840"/>
    </source>
</evidence>
<dbReference type="Pfam" id="PF00005">
    <property type="entry name" value="ABC_tran"/>
    <property type="match status" value="1"/>
</dbReference>
<dbReference type="PANTHER" id="PTHR42711">
    <property type="entry name" value="ABC TRANSPORTER ATP-BINDING PROTEIN"/>
    <property type="match status" value="1"/>
</dbReference>
<keyword evidence="4 5" id="KW-0067">ATP-binding</keyword>
<dbReference type="InterPro" id="IPR003439">
    <property type="entry name" value="ABC_transporter-like_ATP-bd"/>
</dbReference>
<gene>
    <name evidence="5" type="ORF">GA838_06755</name>
</gene>
<dbReference type="InterPro" id="IPR027417">
    <property type="entry name" value="P-loop_NTPase"/>
</dbReference>
<sequence length="301" mass="34546">MKEIIRINNLTKDYGAKKGVFDVNLSINKGEVFGIVGISGSGKTTIIRHLMGFLKPDKGKTFIQNQDSWNNAANLKNIIGYVPGEIAFPDAKNGAEFLNLQARFLRLRDMSYADDLIKRFNLDTSANLKRMSKGMKQKTAIVDAFMADPEILLLDEATTGLDPLMQNVFVDLIKQEKSKGKTIFMSSHMFSELESTCDRVAFLKNGHIIQIVDVKEIRGNEKTKKYKIEFVKKEDYKEFLRYPFNMIRLQENLNQVTVQITDEKINDMFQVLSHMEVKFISQIPLTLETYFKEKYNQTEVA</sequence>
<evidence type="ECO:0000313" key="6">
    <source>
        <dbReference type="Proteomes" id="UP001281024"/>
    </source>
</evidence>
<keyword evidence="3" id="KW-0547">Nucleotide-binding</keyword>
<keyword evidence="2" id="KW-0813">Transport</keyword>
<dbReference type="Proteomes" id="UP001281024">
    <property type="component" value="Unassembled WGS sequence"/>
</dbReference>
<comment type="caution">
    <text evidence="5">The sequence shown here is derived from an EMBL/GenBank/DDBJ whole genome shotgun (WGS) entry which is preliminary data.</text>
</comment>
<dbReference type="AlphaFoldDB" id="A0A483BQZ0"/>
<organism evidence="5 6">
    <name type="scientific">Oenococcus oeni</name>
    <name type="common">Leuconostoc oenos</name>
    <dbReference type="NCBI Taxonomy" id="1247"/>
    <lineage>
        <taxon>Bacteria</taxon>
        <taxon>Bacillati</taxon>
        <taxon>Bacillota</taxon>
        <taxon>Bacilli</taxon>
        <taxon>Lactobacillales</taxon>
        <taxon>Lactobacillaceae</taxon>
        <taxon>Oenococcus</taxon>
    </lineage>
</organism>
<name>A0A483BQZ0_OENOE</name>
<dbReference type="InterPro" id="IPR003593">
    <property type="entry name" value="AAA+_ATPase"/>
</dbReference>
<reference evidence="5" key="1">
    <citation type="submission" date="2019-10" db="EMBL/GenBank/DDBJ databases">
        <title>Malate fermentation in French cider.</title>
        <authorList>
            <person name="Cousin F.J."/>
            <person name="Medina Fernandez S."/>
            <person name="Misery B."/>
            <person name="Laplace J.-M."/>
            <person name="Cretenet M."/>
        </authorList>
    </citation>
    <scope>NUCLEOTIDE SEQUENCE</scope>
    <source>
        <strain evidence="5">UCMA15129</strain>
    </source>
</reference>
<dbReference type="SUPFAM" id="SSF52540">
    <property type="entry name" value="P-loop containing nucleoside triphosphate hydrolases"/>
    <property type="match status" value="1"/>
</dbReference>
<proteinExistence type="inferred from homology"/>
<dbReference type="Gene3D" id="3.40.50.300">
    <property type="entry name" value="P-loop containing nucleotide triphosphate hydrolases"/>
    <property type="match status" value="1"/>
</dbReference>
<dbReference type="GO" id="GO:0016887">
    <property type="term" value="F:ATP hydrolysis activity"/>
    <property type="evidence" value="ECO:0007669"/>
    <property type="project" value="InterPro"/>
</dbReference>
<accession>A0A483BQZ0</accession>
<dbReference type="SMART" id="SM00382">
    <property type="entry name" value="AAA"/>
    <property type="match status" value="1"/>
</dbReference>
<dbReference type="GO" id="GO:0005524">
    <property type="term" value="F:ATP binding"/>
    <property type="evidence" value="ECO:0007669"/>
    <property type="project" value="UniProtKB-KW"/>
</dbReference>
<dbReference type="EMBL" id="WERV01000005">
    <property type="protein sequence ID" value="MDV7715443.1"/>
    <property type="molecule type" value="Genomic_DNA"/>
</dbReference>
<evidence type="ECO:0000313" key="5">
    <source>
        <dbReference type="EMBL" id="MDV7715443.1"/>
    </source>
</evidence>
<protein>
    <submittedName>
        <fullName evidence="5">ATP-binding cassette domain-containing protein</fullName>
    </submittedName>
</protein>
<comment type="similarity">
    <text evidence="1">Belongs to the ABC transporter superfamily.</text>
</comment>
<evidence type="ECO:0000256" key="3">
    <source>
        <dbReference type="ARBA" id="ARBA00022741"/>
    </source>
</evidence>
<evidence type="ECO:0000256" key="2">
    <source>
        <dbReference type="ARBA" id="ARBA00022448"/>
    </source>
</evidence>
<dbReference type="PANTHER" id="PTHR42711:SF5">
    <property type="entry name" value="ABC TRANSPORTER ATP-BINDING PROTEIN NATA"/>
    <property type="match status" value="1"/>
</dbReference>
<dbReference type="RefSeq" id="WP_032809626.1">
    <property type="nucleotide sequence ID" value="NZ_MLKQ01000252.1"/>
</dbReference>
<dbReference type="PROSITE" id="PS50893">
    <property type="entry name" value="ABC_TRANSPORTER_2"/>
    <property type="match status" value="1"/>
</dbReference>
<evidence type="ECO:0000256" key="1">
    <source>
        <dbReference type="ARBA" id="ARBA00005417"/>
    </source>
</evidence>
<dbReference type="CDD" id="cd03230">
    <property type="entry name" value="ABC_DR_subfamily_A"/>
    <property type="match status" value="1"/>
</dbReference>